<gene>
    <name evidence="2" type="ORF">GCM10020366_19020</name>
</gene>
<reference evidence="3" key="1">
    <citation type="journal article" date="2019" name="Int. J. Syst. Evol. Microbiol.">
        <title>The Global Catalogue of Microorganisms (GCM) 10K type strain sequencing project: providing services to taxonomists for standard genome sequencing and annotation.</title>
        <authorList>
            <consortium name="The Broad Institute Genomics Platform"/>
            <consortium name="The Broad Institute Genome Sequencing Center for Infectious Disease"/>
            <person name="Wu L."/>
            <person name="Ma J."/>
        </authorList>
    </citation>
    <scope>NUCLEOTIDE SEQUENCE [LARGE SCALE GENOMIC DNA]</scope>
    <source>
        <strain evidence="3">JCM 9687</strain>
    </source>
</reference>
<keyword evidence="3" id="KW-1185">Reference proteome</keyword>
<sequence length="59" mass="6107">MNPRGTRIVALVLAVGVVAGFSSTYLVEAGVPAWLVLVLAVLALLVPVIAAARSGDRHR</sequence>
<proteinExistence type="predicted"/>
<feature type="transmembrane region" description="Helical" evidence="1">
    <location>
        <begin position="33"/>
        <end position="52"/>
    </location>
</feature>
<dbReference type="RefSeq" id="WP_344925613.1">
    <property type="nucleotide sequence ID" value="NZ_BAAAYK010000038.1"/>
</dbReference>
<dbReference type="EMBL" id="BAAAYK010000038">
    <property type="protein sequence ID" value="GAA3356139.1"/>
    <property type="molecule type" value="Genomic_DNA"/>
</dbReference>
<feature type="transmembrane region" description="Helical" evidence="1">
    <location>
        <begin position="7"/>
        <end position="27"/>
    </location>
</feature>
<name>A0ABP6RNL2_9PSEU</name>
<protein>
    <recommendedName>
        <fullName evidence="4">Secreted protein</fullName>
    </recommendedName>
</protein>
<accession>A0ABP6RNL2</accession>
<evidence type="ECO:0008006" key="4">
    <source>
        <dbReference type="Google" id="ProtNLM"/>
    </source>
</evidence>
<dbReference type="Proteomes" id="UP001500483">
    <property type="component" value="Unassembled WGS sequence"/>
</dbReference>
<comment type="caution">
    <text evidence="2">The sequence shown here is derived from an EMBL/GenBank/DDBJ whole genome shotgun (WGS) entry which is preliminary data.</text>
</comment>
<keyword evidence="1" id="KW-1133">Transmembrane helix</keyword>
<evidence type="ECO:0000256" key="1">
    <source>
        <dbReference type="SAM" id="Phobius"/>
    </source>
</evidence>
<keyword evidence="1" id="KW-0812">Transmembrane</keyword>
<keyword evidence="1" id="KW-0472">Membrane</keyword>
<evidence type="ECO:0000313" key="2">
    <source>
        <dbReference type="EMBL" id="GAA3356139.1"/>
    </source>
</evidence>
<organism evidence="2 3">
    <name type="scientific">Saccharopolyspora gregorii</name>
    <dbReference type="NCBI Taxonomy" id="33914"/>
    <lineage>
        <taxon>Bacteria</taxon>
        <taxon>Bacillati</taxon>
        <taxon>Actinomycetota</taxon>
        <taxon>Actinomycetes</taxon>
        <taxon>Pseudonocardiales</taxon>
        <taxon>Pseudonocardiaceae</taxon>
        <taxon>Saccharopolyspora</taxon>
    </lineage>
</organism>
<evidence type="ECO:0000313" key="3">
    <source>
        <dbReference type="Proteomes" id="UP001500483"/>
    </source>
</evidence>